<gene>
    <name evidence="1" type="ORF">GO755_29800</name>
</gene>
<dbReference type="InterPro" id="IPR027417">
    <property type="entry name" value="P-loop_NTPase"/>
</dbReference>
<dbReference type="Gene3D" id="3.40.50.300">
    <property type="entry name" value="P-loop containing nucleotide triphosphate hydrolases"/>
    <property type="match status" value="1"/>
</dbReference>
<dbReference type="EMBL" id="WPIN01000015">
    <property type="protein sequence ID" value="MVM34262.1"/>
    <property type="molecule type" value="Genomic_DNA"/>
</dbReference>
<organism evidence="1 2">
    <name type="scientific">Spirosoma arboris</name>
    <dbReference type="NCBI Taxonomy" id="2682092"/>
    <lineage>
        <taxon>Bacteria</taxon>
        <taxon>Pseudomonadati</taxon>
        <taxon>Bacteroidota</taxon>
        <taxon>Cytophagia</taxon>
        <taxon>Cytophagales</taxon>
        <taxon>Cytophagaceae</taxon>
        <taxon>Spirosoma</taxon>
    </lineage>
</organism>
<evidence type="ECO:0008006" key="3">
    <source>
        <dbReference type="Google" id="ProtNLM"/>
    </source>
</evidence>
<protein>
    <recommendedName>
        <fullName evidence="3">ATPase</fullName>
    </recommendedName>
</protein>
<accession>A0A7K1SKD8</accession>
<name>A0A7K1SKD8_9BACT</name>
<dbReference type="AlphaFoldDB" id="A0A7K1SKD8"/>
<evidence type="ECO:0000313" key="2">
    <source>
        <dbReference type="Proteomes" id="UP000436006"/>
    </source>
</evidence>
<evidence type="ECO:0000313" key="1">
    <source>
        <dbReference type="EMBL" id="MVM34262.1"/>
    </source>
</evidence>
<comment type="caution">
    <text evidence="1">The sequence shown here is derived from an EMBL/GenBank/DDBJ whole genome shotgun (WGS) entry which is preliminary data.</text>
</comment>
<sequence length="269" mass="30750">MEEVDLTPEEQAAVLQAGRQAKAIRQKNDAYWQRILNPGANWSPSDLGSWILAESKRKDAQNLNPRYVGPKGFILDEYSQAVFDLLCMYFTNHPDFEKAGQYYDQFREGRFSLEKGIMMVGPTGIGKTALLFLFCDNPRQSFTVSPCKLAVDSYEGAETSQHGKSIYDRFTLKSDVYGGRFRAGQGGRAFDDLGNETIPAVLFNKKRNLMLDILERRYEIGSEDAGITHLTTNLTTQQIEDLYGKRIRSRMREMFNLIKFDPKTPDRRE</sequence>
<proteinExistence type="predicted"/>
<reference evidence="1 2" key="1">
    <citation type="submission" date="2019-12" db="EMBL/GenBank/DDBJ databases">
        <title>Spirosoma sp. HMF4905 genome sequencing and assembly.</title>
        <authorList>
            <person name="Kang H."/>
            <person name="Cha I."/>
            <person name="Kim H."/>
            <person name="Joh K."/>
        </authorList>
    </citation>
    <scope>NUCLEOTIDE SEQUENCE [LARGE SCALE GENOMIC DNA]</scope>
    <source>
        <strain evidence="1 2">HMF4905</strain>
    </source>
</reference>
<keyword evidence="2" id="KW-1185">Reference proteome</keyword>
<dbReference type="Proteomes" id="UP000436006">
    <property type="component" value="Unassembled WGS sequence"/>
</dbReference>